<dbReference type="EMBL" id="JBJUVG010000002">
    <property type="protein sequence ID" value="MFM9413117.1"/>
    <property type="molecule type" value="Genomic_DNA"/>
</dbReference>
<dbReference type="Proteomes" id="UP001631949">
    <property type="component" value="Unassembled WGS sequence"/>
</dbReference>
<dbReference type="Gene3D" id="1.20.1260.10">
    <property type="match status" value="1"/>
</dbReference>
<comment type="caution">
    <text evidence="2">The sequence shown here is derived from an EMBL/GenBank/DDBJ whole genome shotgun (WGS) entry which is preliminary data.</text>
</comment>
<proteinExistence type="predicted"/>
<feature type="domain" description="Rubrerythrin diiron-binding" evidence="1">
    <location>
        <begin position="23"/>
        <end position="129"/>
    </location>
</feature>
<name>A0ABW9GXS0_9FIRM</name>
<evidence type="ECO:0000259" key="1">
    <source>
        <dbReference type="Pfam" id="PF02915"/>
    </source>
</evidence>
<dbReference type="Pfam" id="PF02915">
    <property type="entry name" value="Rubrerythrin"/>
    <property type="match status" value="1"/>
</dbReference>
<dbReference type="RefSeq" id="WP_408976735.1">
    <property type="nucleotide sequence ID" value="NZ_JBJUVG010000002.1"/>
</dbReference>
<dbReference type="InterPro" id="IPR012347">
    <property type="entry name" value="Ferritin-like"/>
</dbReference>
<gene>
    <name evidence="2" type="ORF">ACKQTC_01870</name>
</gene>
<sequence length="144" mass="16279">MSNELVQVLCRGLLDELESADAFVCMAQEISRLDLKLQFIQYAQEELSHASYLSALLGRLAPDLVCASPSEPPDFSEGLMAFMVTYLAKEEAAVFYYETLLNMVEKDDDRAILKRIYEEEKGHYEDLTEIIKAHAVDIMEAGYA</sequence>
<accession>A0ABW9GXS0</accession>
<organism evidence="2 3">
    <name type="scientific">Peptococcus simiae</name>
    <dbReference type="NCBI Taxonomy" id="1643805"/>
    <lineage>
        <taxon>Bacteria</taxon>
        <taxon>Bacillati</taxon>
        <taxon>Bacillota</taxon>
        <taxon>Clostridia</taxon>
        <taxon>Eubacteriales</taxon>
        <taxon>Peptococcaceae</taxon>
        <taxon>Peptococcus</taxon>
    </lineage>
</organism>
<dbReference type="InterPro" id="IPR009078">
    <property type="entry name" value="Ferritin-like_SF"/>
</dbReference>
<dbReference type="SUPFAM" id="SSF47240">
    <property type="entry name" value="Ferritin-like"/>
    <property type="match status" value="1"/>
</dbReference>
<dbReference type="InterPro" id="IPR003251">
    <property type="entry name" value="Rr_diiron-bd_dom"/>
</dbReference>
<reference evidence="2 3" key="1">
    <citation type="journal article" date="2016" name="Int. J. Syst. Evol. Microbiol.">
        <title>Peptococcus simiae sp. nov., isolated from rhesus macaque faeces and emended description of the genus Peptococcus.</title>
        <authorList>
            <person name="Shkoporov A.N."/>
            <person name="Efimov B.A."/>
            <person name="Kondova I."/>
            <person name="Ouwerling B."/>
            <person name="Chaplin A.V."/>
            <person name="Shcherbakova V.A."/>
            <person name="Langermans J.A.M."/>
        </authorList>
    </citation>
    <scope>NUCLEOTIDE SEQUENCE [LARGE SCALE GENOMIC DNA]</scope>
    <source>
        <strain evidence="2 3">M108</strain>
    </source>
</reference>
<keyword evidence="3" id="KW-1185">Reference proteome</keyword>
<protein>
    <submittedName>
        <fullName evidence="2">Ferritin family protein</fullName>
    </submittedName>
</protein>
<evidence type="ECO:0000313" key="2">
    <source>
        <dbReference type="EMBL" id="MFM9413117.1"/>
    </source>
</evidence>
<evidence type="ECO:0000313" key="3">
    <source>
        <dbReference type="Proteomes" id="UP001631949"/>
    </source>
</evidence>